<dbReference type="RefSeq" id="XP_022338853.1">
    <property type="nucleotide sequence ID" value="XM_022483145.1"/>
</dbReference>
<accession>A0A8B8EHB1</accession>
<proteinExistence type="predicted"/>
<keyword evidence="2" id="KW-1185">Reference proteome</keyword>
<evidence type="ECO:0000313" key="3">
    <source>
        <dbReference type="RefSeq" id="XP_022338853.1"/>
    </source>
</evidence>
<evidence type="ECO:0000256" key="1">
    <source>
        <dbReference type="SAM" id="MobiDB-lite"/>
    </source>
</evidence>
<feature type="region of interest" description="Disordered" evidence="1">
    <location>
        <begin position="102"/>
        <end position="123"/>
    </location>
</feature>
<protein>
    <submittedName>
        <fullName evidence="3">Uncharacterized protein LOC111134255 isoform X2</fullName>
    </submittedName>
</protein>
<organism evidence="2 3">
    <name type="scientific">Crassostrea virginica</name>
    <name type="common">Eastern oyster</name>
    <dbReference type="NCBI Taxonomy" id="6565"/>
    <lineage>
        <taxon>Eukaryota</taxon>
        <taxon>Metazoa</taxon>
        <taxon>Spiralia</taxon>
        <taxon>Lophotrochozoa</taxon>
        <taxon>Mollusca</taxon>
        <taxon>Bivalvia</taxon>
        <taxon>Autobranchia</taxon>
        <taxon>Pteriomorphia</taxon>
        <taxon>Ostreida</taxon>
        <taxon>Ostreoidea</taxon>
        <taxon>Ostreidae</taxon>
        <taxon>Crassostrea</taxon>
    </lineage>
</organism>
<gene>
    <name evidence="3" type="primary">LOC111134255</name>
</gene>
<dbReference type="AlphaFoldDB" id="A0A8B8EHB1"/>
<dbReference type="GeneID" id="111134255"/>
<name>A0A8B8EHB1_CRAVI</name>
<evidence type="ECO:0000313" key="2">
    <source>
        <dbReference type="Proteomes" id="UP000694844"/>
    </source>
</evidence>
<sequence>MDDYQTHIHHQTCSFPDCCKDIFISEPEIINVTRIELNACSTQLNEQNYRITSTKGTSWTLRSKKCCNGVIYVYFATSTVTTATSRGETSFLPQKTATSAVPPLTSFGAPRIPSTEPGNNEKQKWPWERRIRFNLFANTCTLLSRNSKG</sequence>
<reference evidence="3" key="1">
    <citation type="submission" date="2025-08" db="UniProtKB">
        <authorList>
            <consortium name="RefSeq"/>
        </authorList>
    </citation>
    <scope>IDENTIFICATION</scope>
    <source>
        <tissue evidence="3">Whole sample</tissue>
    </source>
</reference>
<dbReference type="Proteomes" id="UP000694844">
    <property type="component" value="Chromosome 5"/>
</dbReference>